<feature type="compositionally biased region" description="Basic and acidic residues" evidence="1">
    <location>
        <begin position="1"/>
        <end position="16"/>
    </location>
</feature>
<dbReference type="STRING" id="155417.A0A4Q4SWI9"/>
<feature type="region of interest" description="Disordered" evidence="1">
    <location>
        <begin position="1"/>
        <end position="50"/>
    </location>
</feature>
<proteinExistence type="predicted"/>
<feature type="compositionally biased region" description="Low complexity" evidence="1">
    <location>
        <begin position="36"/>
        <end position="47"/>
    </location>
</feature>
<reference evidence="2 3" key="1">
    <citation type="submission" date="2018-06" db="EMBL/GenBank/DDBJ databases">
        <title>Complete Genomes of Monosporascus.</title>
        <authorList>
            <person name="Robinson A.J."/>
            <person name="Natvig D.O."/>
        </authorList>
    </citation>
    <scope>NUCLEOTIDE SEQUENCE [LARGE SCALE GENOMIC DNA]</scope>
    <source>
        <strain evidence="2 3">CBS 110550</strain>
    </source>
</reference>
<organism evidence="2 3">
    <name type="scientific">Monosporascus ibericus</name>
    <dbReference type="NCBI Taxonomy" id="155417"/>
    <lineage>
        <taxon>Eukaryota</taxon>
        <taxon>Fungi</taxon>
        <taxon>Dikarya</taxon>
        <taxon>Ascomycota</taxon>
        <taxon>Pezizomycotina</taxon>
        <taxon>Sordariomycetes</taxon>
        <taxon>Xylariomycetidae</taxon>
        <taxon>Xylariales</taxon>
        <taxon>Xylariales incertae sedis</taxon>
        <taxon>Monosporascus</taxon>
    </lineage>
</organism>
<dbReference type="AlphaFoldDB" id="A0A4Q4SWI9"/>
<name>A0A4Q4SWI9_9PEZI</name>
<evidence type="ECO:0000313" key="2">
    <source>
        <dbReference type="EMBL" id="RYO82268.1"/>
    </source>
</evidence>
<dbReference type="Proteomes" id="UP000293360">
    <property type="component" value="Unassembled WGS sequence"/>
</dbReference>
<gene>
    <name evidence="2" type="ORF">DL764_009637</name>
</gene>
<accession>A0A4Q4SWI9</accession>
<keyword evidence="3" id="KW-1185">Reference proteome</keyword>
<dbReference type="OrthoDB" id="4658423at2759"/>
<evidence type="ECO:0000313" key="3">
    <source>
        <dbReference type="Proteomes" id="UP000293360"/>
    </source>
</evidence>
<dbReference type="EMBL" id="QJNU01000947">
    <property type="protein sequence ID" value="RYO82268.1"/>
    <property type="molecule type" value="Genomic_DNA"/>
</dbReference>
<comment type="caution">
    <text evidence="2">The sequence shown here is derived from an EMBL/GenBank/DDBJ whole genome shotgun (WGS) entry which is preliminary data.</text>
</comment>
<sequence>MSVPPRHLDIPNRADFRNSSFQARVRPLPPSEDDASTAADDTSDTSSVLSAPDTNNLGWKIFRVPDTATDTVYEAWEMLSVTPTNELRSKTKFFGLDLKANYAVARDGYTGVRAVPYYKQEELAGMVTAAQEEYTTGRSKRGLLQIWKRRSYMEDLTARLFSLPGSLPNRLGALLDTRHAATNKSQYARREWKVVFMKRIESAIAADPSHNRSKPRAWYSSRKHTRERGPIQKWLLVIRGQVTQTCESGFVAFDTATNPWLKADVQTHREKAELRAKSACH</sequence>
<protein>
    <submittedName>
        <fullName evidence="2">Uncharacterized protein</fullName>
    </submittedName>
</protein>
<evidence type="ECO:0000256" key="1">
    <source>
        <dbReference type="SAM" id="MobiDB-lite"/>
    </source>
</evidence>